<sequence length="101" mass="11431">MLQNFAKSGVRVDPLGQNGFVLHRQSSDGQQHIFCLFNLSEQTQTHTLPNLALKWGKVLDSKESNWLENDKEQEMLLPKQAQAGEELKLPPLSVAIYKEAQ</sequence>
<name>A0ABW4X1X6_9BACT</name>
<reference evidence="2" key="1">
    <citation type="journal article" date="2019" name="Int. J. Syst. Evol. Microbiol.">
        <title>The Global Catalogue of Microorganisms (GCM) 10K type strain sequencing project: providing services to taxonomists for standard genome sequencing and annotation.</title>
        <authorList>
            <consortium name="The Broad Institute Genomics Platform"/>
            <consortium name="The Broad Institute Genome Sequencing Center for Infectious Disease"/>
            <person name="Wu L."/>
            <person name="Ma J."/>
        </authorList>
    </citation>
    <scope>NUCLEOTIDE SEQUENCE [LARGE SCALE GENOMIC DNA]</scope>
    <source>
        <strain evidence="2">JCM 16545</strain>
    </source>
</reference>
<comment type="caution">
    <text evidence="1">The sequence shown here is derived from an EMBL/GenBank/DDBJ whole genome shotgun (WGS) entry which is preliminary data.</text>
</comment>
<dbReference type="Gene3D" id="2.60.40.1180">
    <property type="entry name" value="Golgi alpha-mannosidase II"/>
    <property type="match status" value="1"/>
</dbReference>
<gene>
    <name evidence="1" type="ORF">ACFSKU_16555</name>
</gene>
<protein>
    <submittedName>
        <fullName evidence="1">DUF3459 domain-containing protein</fullName>
    </submittedName>
</protein>
<keyword evidence="2" id="KW-1185">Reference proteome</keyword>
<evidence type="ECO:0000313" key="1">
    <source>
        <dbReference type="EMBL" id="MFD2068503.1"/>
    </source>
</evidence>
<dbReference type="InterPro" id="IPR013780">
    <property type="entry name" value="Glyco_hydro_b"/>
</dbReference>
<dbReference type="Proteomes" id="UP001597369">
    <property type="component" value="Unassembled WGS sequence"/>
</dbReference>
<organism evidence="1 2">
    <name type="scientific">Pontibacter silvestris</name>
    <dbReference type="NCBI Taxonomy" id="2305183"/>
    <lineage>
        <taxon>Bacteria</taxon>
        <taxon>Pseudomonadati</taxon>
        <taxon>Bacteroidota</taxon>
        <taxon>Cytophagia</taxon>
        <taxon>Cytophagales</taxon>
        <taxon>Hymenobacteraceae</taxon>
        <taxon>Pontibacter</taxon>
    </lineage>
</organism>
<proteinExistence type="predicted"/>
<evidence type="ECO:0000313" key="2">
    <source>
        <dbReference type="Proteomes" id="UP001597369"/>
    </source>
</evidence>
<dbReference type="EMBL" id="JBHUHV010000053">
    <property type="protein sequence ID" value="MFD2068503.1"/>
    <property type="molecule type" value="Genomic_DNA"/>
</dbReference>
<accession>A0ABW4X1X6</accession>
<dbReference type="SUPFAM" id="SSF51011">
    <property type="entry name" value="Glycosyl hydrolase domain"/>
    <property type="match status" value="1"/>
</dbReference>
<dbReference type="RefSeq" id="WP_229959598.1">
    <property type="nucleotide sequence ID" value="NZ_JAJJWI010000005.1"/>
</dbReference>